<dbReference type="PANTHER" id="PTHR34047:SF8">
    <property type="entry name" value="PROTEIN YKFC"/>
    <property type="match status" value="1"/>
</dbReference>
<dbReference type="GO" id="GO:0051607">
    <property type="term" value="P:defense response to virus"/>
    <property type="evidence" value="ECO:0007669"/>
    <property type="project" value="UniProtKB-KW"/>
</dbReference>
<dbReference type="EC" id="2.7.7.49" evidence="1"/>
<dbReference type="HOGENOM" id="CLU_013584_7_1_9"/>
<feature type="region of interest" description="Disordered" evidence="10">
    <location>
        <begin position="1"/>
        <end position="27"/>
    </location>
</feature>
<evidence type="ECO:0000256" key="1">
    <source>
        <dbReference type="ARBA" id="ARBA00012493"/>
    </source>
</evidence>
<dbReference type="EMBL" id="DF384213">
    <property type="protein sequence ID" value="GAE03155.1"/>
    <property type="molecule type" value="Genomic_DNA"/>
</dbReference>
<evidence type="ECO:0000256" key="9">
    <source>
        <dbReference type="ARBA" id="ARBA00048173"/>
    </source>
</evidence>
<evidence type="ECO:0000256" key="2">
    <source>
        <dbReference type="ARBA" id="ARBA00022679"/>
    </source>
</evidence>
<evidence type="ECO:0000256" key="4">
    <source>
        <dbReference type="ARBA" id="ARBA00022723"/>
    </source>
</evidence>
<dbReference type="Pfam" id="PF00078">
    <property type="entry name" value="RVT_1"/>
    <property type="match status" value="1"/>
</dbReference>
<evidence type="ECO:0000256" key="3">
    <source>
        <dbReference type="ARBA" id="ARBA00022695"/>
    </source>
</evidence>
<dbReference type="AlphaFoldDB" id="A0A0S6U444"/>
<dbReference type="InterPro" id="IPR030931">
    <property type="entry name" value="Group_II_RT_mat"/>
</dbReference>
<dbReference type="GO" id="GO:0046872">
    <property type="term" value="F:metal ion binding"/>
    <property type="evidence" value="ECO:0007669"/>
    <property type="project" value="UniProtKB-KW"/>
</dbReference>
<evidence type="ECO:0000313" key="12">
    <source>
        <dbReference type="EMBL" id="GAE03155.1"/>
    </source>
</evidence>
<evidence type="ECO:0000256" key="8">
    <source>
        <dbReference type="ARBA" id="ARBA00034120"/>
    </source>
</evidence>
<keyword evidence="5" id="KW-0460">Magnesium</keyword>
<feature type="domain" description="Reverse transcriptase" evidence="11">
    <location>
        <begin position="96"/>
        <end position="296"/>
    </location>
</feature>
<evidence type="ECO:0000256" key="7">
    <source>
        <dbReference type="ARBA" id="ARBA00023118"/>
    </source>
</evidence>
<dbReference type="NCBIfam" id="TIGR04416">
    <property type="entry name" value="group_II_RT_mat"/>
    <property type="match status" value="1"/>
</dbReference>
<evidence type="ECO:0000256" key="10">
    <source>
        <dbReference type="SAM" id="MobiDB-lite"/>
    </source>
</evidence>
<comment type="similarity">
    <text evidence="8">Belongs to the bacterial reverse transcriptase family.</text>
</comment>
<keyword evidence="4" id="KW-0479">Metal-binding</keyword>
<dbReference type="PROSITE" id="PS50878">
    <property type="entry name" value="RT_POL"/>
    <property type="match status" value="1"/>
</dbReference>
<evidence type="ECO:0000256" key="6">
    <source>
        <dbReference type="ARBA" id="ARBA00022918"/>
    </source>
</evidence>
<dbReference type="InterPro" id="IPR051083">
    <property type="entry name" value="GrpII_Intron_Splice-Mob/Def"/>
</dbReference>
<name>A0A0S6U444_CLOBO</name>
<keyword evidence="3" id="KW-0548">Nucleotidyltransferase</keyword>
<evidence type="ECO:0000256" key="5">
    <source>
        <dbReference type="ARBA" id="ARBA00022842"/>
    </source>
</evidence>
<dbReference type="InterPro" id="IPR000477">
    <property type="entry name" value="RT_dom"/>
</dbReference>
<dbReference type="CDD" id="cd01651">
    <property type="entry name" value="RT_G2_intron"/>
    <property type="match status" value="1"/>
</dbReference>
<dbReference type="PANTHER" id="PTHR34047">
    <property type="entry name" value="NUCLEAR INTRON MATURASE 1, MITOCHONDRIAL-RELATED"/>
    <property type="match status" value="1"/>
</dbReference>
<dbReference type="InterPro" id="IPR000123">
    <property type="entry name" value="Reverse_transcriptase_msDNA"/>
</dbReference>
<dbReference type="SUPFAM" id="SSF56672">
    <property type="entry name" value="DNA/RNA polymerases"/>
    <property type="match status" value="1"/>
</dbReference>
<dbReference type="PRINTS" id="PR00866">
    <property type="entry name" value="RNADNAPOLMS"/>
</dbReference>
<dbReference type="InterPro" id="IPR043502">
    <property type="entry name" value="DNA/RNA_pol_sf"/>
</dbReference>
<keyword evidence="2" id="KW-0808">Transferase</keyword>
<reference evidence="12" key="1">
    <citation type="submission" date="2013-10" db="EMBL/GenBank/DDBJ databases">
        <title>Draft genome sequence of Clostridium botulinum type B strain Osaka05.</title>
        <authorList>
            <person name="Sakaguchi Y."/>
            <person name="Hosomi K."/>
            <person name="Uchiyama J."/>
            <person name="Ogura Y."/>
            <person name="Sakaguchi M."/>
            <person name="Kohda T."/>
            <person name="Mukamoto M."/>
            <person name="Misawa N."/>
            <person name="Matsuzaki S."/>
            <person name="Hayashi T."/>
            <person name="Kozaki S."/>
        </authorList>
    </citation>
    <scope>NUCLEOTIDE SEQUENCE</scope>
    <source>
        <strain evidence="12">Osaka05</strain>
    </source>
</reference>
<feature type="compositionally biased region" description="Polar residues" evidence="10">
    <location>
        <begin position="1"/>
        <end position="10"/>
    </location>
</feature>
<comment type="catalytic activity">
    <reaction evidence="9">
        <text>DNA(n) + a 2'-deoxyribonucleoside 5'-triphosphate = DNA(n+1) + diphosphate</text>
        <dbReference type="Rhea" id="RHEA:22508"/>
        <dbReference type="Rhea" id="RHEA-COMP:17339"/>
        <dbReference type="Rhea" id="RHEA-COMP:17340"/>
        <dbReference type="ChEBI" id="CHEBI:33019"/>
        <dbReference type="ChEBI" id="CHEBI:61560"/>
        <dbReference type="ChEBI" id="CHEBI:173112"/>
        <dbReference type="EC" id="2.7.7.49"/>
    </reaction>
</comment>
<dbReference type="Proteomes" id="UP000054164">
    <property type="component" value="Unassembled WGS sequence"/>
</dbReference>
<protein>
    <recommendedName>
        <fullName evidence="1">RNA-directed DNA polymerase</fullName>
        <ecNumber evidence="1">2.7.7.49</ecNumber>
    </recommendedName>
</protein>
<evidence type="ECO:0000259" key="11">
    <source>
        <dbReference type="PROSITE" id="PS50878"/>
    </source>
</evidence>
<gene>
    <name evidence="12" type="ORF">CBO05C_2845</name>
</gene>
<dbReference type="GO" id="GO:0003964">
    <property type="term" value="F:RNA-directed DNA polymerase activity"/>
    <property type="evidence" value="ECO:0007669"/>
    <property type="project" value="UniProtKB-KW"/>
</dbReference>
<sequence length="296" mass="33866">MKVSKNTQRLQKTKYLGSKAKSRVEPKDKHGVHGVITAVTRGETNASEYSSLERILSRENMQLAYKRVVANKGKPGIDGMTVYEFKQFLIDNWITIKENIFKGKYKPIVARRVEVPKPNGGVRLLGIPTVLDRLIQQTIAQELNSIYNEDFSTSSYGFRPNKSARDAVKQAEIYIDEGNRWGVDMDLEKFFDKVNHDMLMNKLSKKIKDKRVLKLIRAYLTSGVMINGVVNRTEEGTPQGGPLSPILSNIILDDLNKKLERRGHKFCRYADDSNIYVKSKRAGKRVYGKYKSIYRK</sequence>
<keyword evidence="7" id="KW-0051">Antiviral defense</keyword>
<dbReference type="GO" id="GO:0003723">
    <property type="term" value="F:RNA binding"/>
    <property type="evidence" value="ECO:0007669"/>
    <property type="project" value="InterPro"/>
</dbReference>
<dbReference type="RefSeq" id="WP_242831665.1">
    <property type="nucleotide sequence ID" value="NZ_DF384213.1"/>
</dbReference>
<organism evidence="12">
    <name type="scientific">Clostridium botulinum B str. Osaka05</name>
    <dbReference type="NCBI Taxonomy" id="1407017"/>
    <lineage>
        <taxon>Bacteria</taxon>
        <taxon>Bacillati</taxon>
        <taxon>Bacillota</taxon>
        <taxon>Clostridia</taxon>
        <taxon>Eubacteriales</taxon>
        <taxon>Clostridiaceae</taxon>
        <taxon>Clostridium</taxon>
    </lineage>
</organism>
<accession>A0A0S6U444</accession>
<proteinExistence type="inferred from homology"/>
<keyword evidence="6 12" id="KW-0695">RNA-directed DNA polymerase</keyword>